<dbReference type="InterPro" id="IPR051232">
    <property type="entry name" value="ARID/SWI1_ChromRemod"/>
</dbReference>
<dbReference type="Gene3D" id="1.10.150.60">
    <property type="entry name" value="ARID DNA-binding domain"/>
    <property type="match status" value="1"/>
</dbReference>
<evidence type="ECO:0000313" key="6">
    <source>
        <dbReference type="EMBL" id="RKU43083.1"/>
    </source>
</evidence>
<dbReference type="Proteomes" id="UP000275385">
    <property type="component" value="Unassembled WGS sequence"/>
</dbReference>
<dbReference type="PROSITE" id="PS51011">
    <property type="entry name" value="ARID"/>
    <property type="match status" value="1"/>
</dbReference>
<dbReference type="GO" id="GO:0016514">
    <property type="term" value="C:SWI/SNF complex"/>
    <property type="evidence" value="ECO:0007669"/>
    <property type="project" value="TreeGrafter"/>
</dbReference>
<feature type="region of interest" description="Disordered" evidence="4">
    <location>
        <begin position="61"/>
        <end position="240"/>
    </location>
</feature>
<accession>A0A420Y5D8</accession>
<feature type="region of interest" description="Disordered" evidence="4">
    <location>
        <begin position="1"/>
        <end position="30"/>
    </location>
</feature>
<feature type="compositionally biased region" description="Polar residues" evidence="4">
    <location>
        <begin position="571"/>
        <end position="581"/>
    </location>
</feature>
<dbReference type="PANTHER" id="PTHR13964">
    <property type="entry name" value="RBP-RELATED"/>
    <property type="match status" value="1"/>
</dbReference>
<protein>
    <recommendedName>
        <fullName evidence="5">ARID domain-containing protein</fullName>
    </recommendedName>
</protein>
<feature type="compositionally biased region" description="Polar residues" evidence="4">
    <location>
        <begin position="593"/>
        <end position="605"/>
    </location>
</feature>
<dbReference type="InterPro" id="IPR001606">
    <property type="entry name" value="ARID_dom"/>
</dbReference>
<keyword evidence="2" id="KW-0804">Transcription</keyword>
<comment type="caution">
    <text evidence="6">The sequence shown here is derived from an EMBL/GenBank/DDBJ whole genome shotgun (WGS) entry which is preliminary data.</text>
</comment>
<dbReference type="STRING" id="177199.A0A420Y5D8"/>
<dbReference type="AlphaFoldDB" id="A0A420Y5D8"/>
<evidence type="ECO:0000256" key="1">
    <source>
        <dbReference type="ARBA" id="ARBA00023015"/>
    </source>
</evidence>
<keyword evidence="7" id="KW-1185">Reference proteome</keyword>
<feature type="compositionally biased region" description="Polar residues" evidence="4">
    <location>
        <begin position="197"/>
        <end position="227"/>
    </location>
</feature>
<dbReference type="SUPFAM" id="SSF46774">
    <property type="entry name" value="ARID-like"/>
    <property type="match status" value="1"/>
</dbReference>
<dbReference type="CDD" id="cd16871">
    <property type="entry name" value="ARID_Swi1p-like"/>
    <property type="match status" value="1"/>
</dbReference>
<evidence type="ECO:0000313" key="7">
    <source>
        <dbReference type="Proteomes" id="UP000275385"/>
    </source>
</evidence>
<evidence type="ECO:0000256" key="2">
    <source>
        <dbReference type="ARBA" id="ARBA00023163"/>
    </source>
</evidence>
<dbReference type="EMBL" id="QVQW01000047">
    <property type="protein sequence ID" value="RKU43083.1"/>
    <property type="molecule type" value="Genomic_DNA"/>
</dbReference>
<feature type="compositionally biased region" description="Polar residues" evidence="4">
    <location>
        <begin position="170"/>
        <end position="189"/>
    </location>
</feature>
<name>A0A420Y5D8_9PEZI</name>
<feature type="compositionally biased region" description="Low complexity" evidence="4">
    <location>
        <begin position="582"/>
        <end position="592"/>
    </location>
</feature>
<proteinExistence type="predicted"/>
<evidence type="ECO:0000256" key="4">
    <source>
        <dbReference type="SAM" id="MobiDB-lite"/>
    </source>
</evidence>
<gene>
    <name evidence="6" type="ORF">DL546_002425</name>
</gene>
<dbReference type="Pfam" id="PF01388">
    <property type="entry name" value="ARID"/>
    <property type="match status" value="1"/>
</dbReference>
<dbReference type="GO" id="GO:0000976">
    <property type="term" value="F:transcription cis-regulatory region binding"/>
    <property type="evidence" value="ECO:0007669"/>
    <property type="project" value="TreeGrafter"/>
</dbReference>
<dbReference type="InterPro" id="IPR036431">
    <property type="entry name" value="ARID_dom_sf"/>
</dbReference>
<keyword evidence="1" id="KW-0805">Transcription regulation</keyword>
<dbReference type="GO" id="GO:0006357">
    <property type="term" value="P:regulation of transcription by RNA polymerase II"/>
    <property type="evidence" value="ECO:0007669"/>
    <property type="project" value="TreeGrafter"/>
</dbReference>
<dbReference type="OrthoDB" id="1938591at2759"/>
<feature type="region of interest" description="Disordered" evidence="4">
    <location>
        <begin position="494"/>
        <end position="630"/>
    </location>
</feature>
<reference evidence="6 7" key="1">
    <citation type="submission" date="2018-08" db="EMBL/GenBank/DDBJ databases">
        <title>Draft genome of the lignicolous fungus Coniochaeta pulveracea.</title>
        <authorList>
            <person name="Borstlap C.J."/>
            <person name="De Witt R.N."/>
            <person name="Botha A."/>
            <person name="Volschenk H."/>
        </authorList>
    </citation>
    <scope>NUCLEOTIDE SEQUENCE [LARGE SCALE GENOMIC DNA]</scope>
    <source>
        <strain evidence="6 7">CAB683</strain>
    </source>
</reference>
<dbReference type="SMART" id="SM01014">
    <property type="entry name" value="ARID"/>
    <property type="match status" value="1"/>
</dbReference>
<feature type="compositionally biased region" description="Polar residues" evidence="4">
    <location>
        <begin position="61"/>
        <end position="87"/>
    </location>
</feature>
<dbReference type="SMART" id="SM00501">
    <property type="entry name" value="BRIGHT"/>
    <property type="match status" value="1"/>
</dbReference>
<organism evidence="6 7">
    <name type="scientific">Coniochaeta pulveracea</name>
    <dbReference type="NCBI Taxonomy" id="177199"/>
    <lineage>
        <taxon>Eukaryota</taxon>
        <taxon>Fungi</taxon>
        <taxon>Dikarya</taxon>
        <taxon>Ascomycota</taxon>
        <taxon>Pezizomycotina</taxon>
        <taxon>Sordariomycetes</taxon>
        <taxon>Sordariomycetidae</taxon>
        <taxon>Coniochaetales</taxon>
        <taxon>Coniochaetaceae</taxon>
        <taxon>Coniochaeta</taxon>
    </lineage>
</organism>
<dbReference type="PANTHER" id="PTHR13964:SF27">
    <property type="entry name" value="HAT-TRICK, ISOFORM D"/>
    <property type="match status" value="1"/>
</dbReference>
<evidence type="ECO:0000259" key="5">
    <source>
        <dbReference type="PROSITE" id="PS51011"/>
    </source>
</evidence>
<sequence>MNSWMNEAAVPNHNGNGFQQHMGDPSGAAAGVMMDPSNFMPVGNAAQFNPQFASLNAQQIAAMQQNSPMRNASPSFPNPMYQTNQVIPSKRPRPREDSLGQSPRQAPGMVPTSRADTPQQATFPGYQQPGMAQPSSGQPSPFPHLQPNGSANATPSPIMANQMRPASVPQRVSTASPHPFSPATQQFPQASPIASEHTGTPQPNQFMQQNTFAPGFNPQFNPSQSPARPSPTPNPMANPMMAQQMGQIPQHQMAQMQAQMQGQMQGQMPGQMAGQMPQMPQMPGQMSNQMFPQGVPQARNALEQQQLMYKMQLSQQMARNNMQMPGQNMAQQAQLQAQAQAQALSQAQAQVQAQARNMMAARQGMANGQMAPNTVRPQQGVPQPQQGVLRGQGYDQFMQNLARFMNERGLPLELSPTVEGRPVNMFGLFQYVTKYKGYRYVTAGNGWGQVSQAMQFPPQQYPTAPQQIKGVYERNLLKFEEWWFARRMQQQGMQGMPGAVPNNMAGMPQGGQPQKAMPQGPLSQMGQTGQMQQTGQMMQPGQQPHMSPQGPIPQQPHPQGQTPSKPAMGQQLHQGINGFSTPQPQVGVPPGQHRNSLSRSVQGTPTKDEFSMPSPAQRKPGSISLPGPAVTPGATAEVKVPVPALPKSDPEVYVPCAKEITSAFEVKAVAAQGQIVEQLKPDVPKIHELGNVDIHALTRSLQSGIRGEMRVALDTLALISAWPEPKMQPLPILLPHCDDLVETLIECAEDFVEALAEDTVEVSDEILITSYEEVARACKLEKDSLRNVPAAGSPEYELDRSVDRLICITTILRNLSFVPENHKILADEDVIKFLCVVVRYLGTRNMLLRTQSNTLDFMKDVIIFLSNVAHEMEIPGREQAFCLLQFLLAFAPTPPPTYIDDQIFFTPYDPLAHPYLPPAIDALAKLLARDEPNRTYYKAVLTGDTLTSTSSPPYELLTHAFGLAISVVPEYFQDGRLATLTPVIEARKPTIMQGLLAADILASMVPGQETTLARSWLGCGNGCIQNLWFMVNSLCEVFEAQSRRAATAPQSRNQVPHKDESLVYIVSLAVNLVKRLSQKARDPNNPKGSGGVPLNALPTRALVSKMTMLQAREWTQWGVLAGVTSLLP</sequence>
<evidence type="ECO:0000256" key="3">
    <source>
        <dbReference type="ARBA" id="ARBA00023242"/>
    </source>
</evidence>
<feature type="compositionally biased region" description="Low complexity" evidence="4">
    <location>
        <begin position="523"/>
        <end position="549"/>
    </location>
</feature>
<feature type="domain" description="ARID" evidence="5">
    <location>
        <begin position="391"/>
        <end position="484"/>
    </location>
</feature>
<keyword evidence="3" id="KW-0539">Nucleus</keyword>